<keyword evidence="2" id="KW-0472">Membrane</keyword>
<name>A0A7M7JBK3_VARDE</name>
<feature type="compositionally biased region" description="Basic and acidic residues" evidence="1">
    <location>
        <begin position="56"/>
        <end position="65"/>
    </location>
</feature>
<keyword evidence="2" id="KW-1133">Transmembrane helix</keyword>
<dbReference type="KEGG" id="vde:111244538"/>
<dbReference type="AlphaFoldDB" id="A0A7M7JBK3"/>
<keyword evidence="4" id="KW-1185">Reference proteome</keyword>
<dbReference type="GeneID" id="111244538"/>
<reference evidence="3" key="1">
    <citation type="submission" date="2021-01" db="UniProtKB">
        <authorList>
            <consortium name="EnsemblMetazoa"/>
        </authorList>
    </citation>
    <scope>IDENTIFICATION</scope>
</reference>
<keyword evidence="2" id="KW-0812">Transmembrane</keyword>
<evidence type="ECO:0000313" key="4">
    <source>
        <dbReference type="Proteomes" id="UP000594260"/>
    </source>
</evidence>
<dbReference type="EnsemblMetazoa" id="XM_022791762">
    <property type="protein sequence ID" value="XP_022647497"/>
    <property type="gene ID" value="LOC111244538"/>
</dbReference>
<feature type="compositionally biased region" description="Basic and acidic residues" evidence="1">
    <location>
        <begin position="128"/>
        <end position="170"/>
    </location>
</feature>
<evidence type="ECO:0000256" key="2">
    <source>
        <dbReference type="SAM" id="Phobius"/>
    </source>
</evidence>
<protein>
    <submittedName>
        <fullName evidence="3">Uncharacterized protein</fullName>
    </submittedName>
</protein>
<feature type="region of interest" description="Disordered" evidence="1">
    <location>
        <begin position="42"/>
        <end position="182"/>
    </location>
</feature>
<proteinExistence type="predicted"/>
<feature type="transmembrane region" description="Helical" evidence="2">
    <location>
        <begin position="6"/>
        <end position="27"/>
    </location>
</feature>
<evidence type="ECO:0000313" key="3">
    <source>
        <dbReference type="EnsemblMetazoa" id="XP_022647497"/>
    </source>
</evidence>
<accession>A0A7M7JBK3</accession>
<sequence length="182" mass="20141">MNTTTVIVVVAVCAIVGIFIWCIFRYLKAKKAQALHDIYSTGNESGSLKSDAPEQETTKDEHKSANESMAEPAAKVAANLHRYGDDGESSLVEATTDDTINKKPGPHGKDIPFSEFLKPGLPQRSRVGKTERKKKSEVWLKFREGQSNTETKDKLGQRKREKDALTHGKLTDITMAEPGTMH</sequence>
<organism evidence="3 4">
    <name type="scientific">Varroa destructor</name>
    <name type="common">Honeybee mite</name>
    <dbReference type="NCBI Taxonomy" id="109461"/>
    <lineage>
        <taxon>Eukaryota</taxon>
        <taxon>Metazoa</taxon>
        <taxon>Ecdysozoa</taxon>
        <taxon>Arthropoda</taxon>
        <taxon>Chelicerata</taxon>
        <taxon>Arachnida</taxon>
        <taxon>Acari</taxon>
        <taxon>Parasitiformes</taxon>
        <taxon>Mesostigmata</taxon>
        <taxon>Gamasina</taxon>
        <taxon>Dermanyssoidea</taxon>
        <taxon>Varroidae</taxon>
        <taxon>Varroa</taxon>
    </lineage>
</organism>
<dbReference type="Proteomes" id="UP000594260">
    <property type="component" value="Unplaced"/>
</dbReference>
<dbReference type="InParanoid" id="A0A7M7JBK3"/>
<evidence type="ECO:0000256" key="1">
    <source>
        <dbReference type="SAM" id="MobiDB-lite"/>
    </source>
</evidence>
<dbReference type="RefSeq" id="XP_022647497.1">
    <property type="nucleotide sequence ID" value="XM_022791762.1"/>
</dbReference>